<name>A0A0B7BMA5_9EUPU</name>
<gene>
    <name evidence="1" type="primary">ORF195368</name>
</gene>
<feature type="non-terminal residue" evidence="1">
    <location>
        <position position="1"/>
    </location>
</feature>
<reference evidence="1" key="1">
    <citation type="submission" date="2014-12" db="EMBL/GenBank/DDBJ databases">
        <title>Insight into the proteome of Arion vulgaris.</title>
        <authorList>
            <person name="Aradska J."/>
            <person name="Bulat T."/>
            <person name="Smidak R."/>
            <person name="Sarate P."/>
            <person name="Gangsoo J."/>
            <person name="Sialana F."/>
            <person name="Bilban M."/>
            <person name="Lubec G."/>
        </authorList>
    </citation>
    <scope>NUCLEOTIDE SEQUENCE</scope>
    <source>
        <tissue evidence="1">Skin</tissue>
    </source>
</reference>
<evidence type="ECO:0000313" key="1">
    <source>
        <dbReference type="EMBL" id="CEK93446.1"/>
    </source>
</evidence>
<dbReference type="AlphaFoldDB" id="A0A0B7BMA5"/>
<organism evidence="1">
    <name type="scientific">Arion vulgaris</name>
    <dbReference type="NCBI Taxonomy" id="1028688"/>
    <lineage>
        <taxon>Eukaryota</taxon>
        <taxon>Metazoa</taxon>
        <taxon>Spiralia</taxon>
        <taxon>Lophotrochozoa</taxon>
        <taxon>Mollusca</taxon>
        <taxon>Gastropoda</taxon>
        <taxon>Heterobranchia</taxon>
        <taxon>Euthyneura</taxon>
        <taxon>Panpulmonata</taxon>
        <taxon>Eupulmonata</taxon>
        <taxon>Stylommatophora</taxon>
        <taxon>Helicina</taxon>
        <taxon>Arionoidea</taxon>
        <taxon>Arionidae</taxon>
        <taxon>Arion</taxon>
    </lineage>
</organism>
<sequence>FWIEKNGEIWYTSLSSDREEEEEMEFNVRRTVLISEDENTATLIVGINLH</sequence>
<dbReference type="EMBL" id="HACG01046581">
    <property type="protein sequence ID" value="CEK93446.1"/>
    <property type="molecule type" value="Transcribed_RNA"/>
</dbReference>
<protein>
    <submittedName>
        <fullName evidence="1">Uncharacterized protein</fullName>
    </submittedName>
</protein>
<proteinExistence type="predicted"/>
<accession>A0A0B7BMA5</accession>